<dbReference type="InterPro" id="IPR037883">
    <property type="entry name" value="Knr4/Smi1-like_sf"/>
</dbReference>
<dbReference type="Proteomes" id="UP000317881">
    <property type="component" value="Unassembled WGS sequence"/>
</dbReference>
<feature type="compositionally biased region" description="Polar residues" evidence="1">
    <location>
        <begin position="130"/>
        <end position="139"/>
    </location>
</feature>
<accession>A0A4Y3VJL9</accession>
<evidence type="ECO:0000256" key="1">
    <source>
        <dbReference type="SAM" id="MobiDB-lite"/>
    </source>
</evidence>
<feature type="domain" description="Knr4/Smi1-like" evidence="2">
    <location>
        <begin position="181"/>
        <end position="303"/>
    </location>
</feature>
<dbReference type="InterPro" id="IPR018958">
    <property type="entry name" value="Knr4/Smi1-like_dom"/>
</dbReference>
<name>A0A4Y3VJL9_9ACTN</name>
<dbReference type="SUPFAM" id="SSF160631">
    <property type="entry name" value="SMI1/KNR4-like"/>
    <property type="match status" value="1"/>
</dbReference>
<organism evidence="3 4">
    <name type="scientific">Streptomyces spinoverrucosus</name>
    <dbReference type="NCBI Taxonomy" id="284043"/>
    <lineage>
        <taxon>Bacteria</taxon>
        <taxon>Bacillati</taxon>
        <taxon>Actinomycetota</taxon>
        <taxon>Actinomycetes</taxon>
        <taxon>Kitasatosporales</taxon>
        <taxon>Streptomycetaceae</taxon>
        <taxon>Streptomyces</taxon>
    </lineage>
</organism>
<feature type="region of interest" description="Disordered" evidence="1">
    <location>
        <begin position="37"/>
        <end position="147"/>
    </location>
</feature>
<evidence type="ECO:0000259" key="2">
    <source>
        <dbReference type="Pfam" id="PF09346"/>
    </source>
</evidence>
<comment type="caution">
    <text evidence="3">The sequence shown here is derived from an EMBL/GenBank/DDBJ whole genome shotgun (WGS) entry which is preliminary data.</text>
</comment>
<sequence>MRATQETRPYAASCPAHHCPSPLYRQPLTYTECPHFASAPTHRPQAAKPTRRAWEPLTRPSTPADYAADPGDRWPRPPAFAGRSLASSPCWSEPSQGAAEGRSAEPTRSALYSGRGSTTLAKKRAAPTALHQQASTVRPTTARGDSPIDKRVEVAEDPLVTDDDLILAVRAHVADRELPDPASADDVRAVEQMVGHPMPRLLRRLYLEVANGGFGPWRVVSLTDTGDWFSDCADLTEAYRDFADPEDPLPPGIVPLMDRGCAMWALIDFRTVDGQMWDWDPNLCCCTEHALAPLGQSLAEWITDWLRGALPDGPYPQREFSGRNCAAR</sequence>
<proteinExistence type="predicted"/>
<dbReference type="OrthoDB" id="159453at2"/>
<gene>
    <name evidence="3" type="ORF">SSP24_34340</name>
</gene>
<dbReference type="AlphaFoldDB" id="A0A4Y3VJL9"/>
<dbReference type="EMBL" id="BJND01000023">
    <property type="protein sequence ID" value="GEC05779.1"/>
    <property type="molecule type" value="Genomic_DNA"/>
</dbReference>
<dbReference type="Pfam" id="PF09346">
    <property type="entry name" value="SMI1_KNR4"/>
    <property type="match status" value="1"/>
</dbReference>
<evidence type="ECO:0000313" key="3">
    <source>
        <dbReference type="EMBL" id="GEC05779.1"/>
    </source>
</evidence>
<dbReference type="Gene3D" id="3.40.1580.10">
    <property type="entry name" value="SMI1/KNR4-like"/>
    <property type="match status" value="1"/>
</dbReference>
<protein>
    <recommendedName>
        <fullName evidence="2">Knr4/Smi1-like domain-containing protein</fullName>
    </recommendedName>
</protein>
<evidence type="ECO:0000313" key="4">
    <source>
        <dbReference type="Proteomes" id="UP000317881"/>
    </source>
</evidence>
<keyword evidence="4" id="KW-1185">Reference proteome</keyword>
<feature type="compositionally biased region" description="Polar residues" evidence="1">
    <location>
        <begin position="85"/>
        <end position="95"/>
    </location>
</feature>
<reference evidence="3 4" key="1">
    <citation type="submission" date="2019-06" db="EMBL/GenBank/DDBJ databases">
        <title>Whole genome shotgun sequence of Streptomyces spinoverrucosus NBRC 14228.</title>
        <authorList>
            <person name="Hosoyama A."/>
            <person name="Uohara A."/>
            <person name="Ohji S."/>
            <person name="Ichikawa N."/>
        </authorList>
    </citation>
    <scope>NUCLEOTIDE SEQUENCE [LARGE SCALE GENOMIC DNA]</scope>
    <source>
        <strain evidence="3 4">NBRC 14228</strain>
    </source>
</reference>